<dbReference type="InterPro" id="IPR006600">
    <property type="entry name" value="HTH_CenpB_DNA-bd_dom"/>
</dbReference>
<sequence length="614" mass="69819">MPGRRGAVSHLFLHHHRNDRIMDRASQVLTQGVPPGVPRSYRDLADHGNVPHSTLHHRACGRPSMEEKAQGQQYLKPYEEDVVVKYLLHMSDLGQPIRMKFIPFIAFRVTHHRPTNDRPLKPPGRNWTKALEKRHPELIARRVKALDWNRHEKNTYGKITHWFEVIKDVLQDPTVLAENVYNMDETGVMLSMPGSVKVLVSKHDTRDYRGARVKRTTVTAIECISGDGRYLNPMIIWPASTHRSNWTTFPTPKWQYAYSDSGYTDSKISLEWLKRIFDPETKERANKKPRVLICDGFGTHETLEILEFCFENNILLCRLPSHTSHKLQPCDVAVFASLKAAYRDQVDRLERGGADTIGKEHFTSLYSLAREKAFTLKNIKAGFAASGLFPFNPDRVLRSMPAPPAEPAMPRADEMKVGSYRQDIEPQTPVTPITAEAFMSLQNLIIQQDAHALDETSKQNLARHLQKCTKAFQTSSARSILQEDRIQFLTTINNEAKVRRSTRSLVLGKAKVMSYEDLENARAKRAIKESTQATKNKGKRGRKRKSGTPEIDEADVDTIRNIRKRKSVAQNPSESGNQVDRAPVIVSAVQISGIPTMEDEIVPRSLRAPMARMY</sequence>
<dbReference type="Pfam" id="PF03184">
    <property type="entry name" value="DDE_1"/>
    <property type="match status" value="1"/>
</dbReference>
<organism evidence="4 5">
    <name type="scientific">Botryotinia fuckeliana (strain T4)</name>
    <name type="common">Noble rot fungus</name>
    <name type="synonym">Botrytis cinerea</name>
    <dbReference type="NCBI Taxonomy" id="999810"/>
    <lineage>
        <taxon>Eukaryota</taxon>
        <taxon>Fungi</taxon>
        <taxon>Dikarya</taxon>
        <taxon>Ascomycota</taxon>
        <taxon>Pezizomycotina</taxon>
        <taxon>Leotiomycetes</taxon>
        <taxon>Helotiales</taxon>
        <taxon>Sclerotiniaceae</taxon>
        <taxon>Botrytis</taxon>
    </lineage>
</organism>
<dbReference type="InterPro" id="IPR050863">
    <property type="entry name" value="CenT-Element_Derived"/>
</dbReference>
<dbReference type="PANTHER" id="PTHR19303">
    <property type="entry name" value="TRANSPOSON"/>
    <property type="match status" value="1"/>
</dbReference>
<dbReference type="GO" id="GO:0003677">
    <property type="term" value="F:DNA binding"/>
    <property type="evidence" value="ECO:0007669"/>
    <property type="project" value="UniProtKB-KW"/>
</dbReference>
<dbReference type="InParanoid" id="G2XP25"/>
<dbReference type="Gene3D" id="3.30.420.10">
    <property type="entry name" value="Ribonuclease H-like superfamily/Ribonuclease H"/>
    <property type="match status" value="1"/>
</dbReference>
<accession>G2XP25</accession>
<proteinExistence type="predicted"/>
<dbReference type="GO" id="GO:0005634">
    <property type="term" value="C:nucleus"/>
    <property type="evidence" value="ECO:0007669"/>
    <property type="project" value="TreeGrafter"/>
</dbReference>
<dbReference type="AlphaFoldDB" id="G2XP25"/>
<gene>
    <name evidence="4" type="ORF">BofuT4_P074330.1</name>
</gene>
<feature type="compositionally biased region" description="Basic residues" evidence="2">
    <location>
        <begin position="536"/>
        <end position="546"/>
    </location>
</feature>
<evidence type="ECO:0000256" key="2">
    <source>
        <dbReference type="SAM" id="MobiDB-lite"/>
    </source>
</evidence>
<dbReference type="EMBL" id="FQ790247">
    <property type="protein sequence ID" value="CCD42631.1"/>
    <property type="molecule type" value="Genomic_DNA"/>
</dbReference>
<name>G2XP25_BOTF4</name>
<reference evidence="5" key="1">
    <citation type="journal article" date="2011" name="PLoS Genet.">
        <title>Genomic analysis of the necrotrophic fungal pathogens Sclerotinia sclerotiorum and Botrytis cinerea.</title>
        <authorList>
            <person name="Amselem J."/>
            <person name="Cuomo C.A."/>
            <person name="van Kan J.A."/>
            <person name="Viaud M."/>
            <person name="Benito E.P."/>
            <person name="Couloux A."/>
            <person name="Coutinho P.M."/>
            <person name="de Vries R.P."/>
            <person name="Dyer P.S."/>
            <person name="Fillinger S."/>
            <person name="Fournier E."/>
            <person name="Gout L."/>
            <person name="Hahn M."/>
            <person name="Kohn L."/>
            <person name="Lapalu N."/>
            <person name="Plummer K.M."/>
            <person name="Pradier J.M."/>
            <person name="Quevillon E."/>
            <person name="Sharon A."/>
            <person name="Simon A."/>
            <person name="ten Have A."/>
            <person name="Tudzynski B."/>
            <person name="Tudzynski P."/>
            <person name="Wincker P."/>
            <person name="Andrew M."/>
            <person name="Anthouard V."/>
            <person name="Beever R.E."/>
            <person name="Beffa R."/>
            <person name="Benoit I."/>
            <person name="Bouzid O."/>
            <person name="Brault B."/>
            <person name="Chen Z."/>
            <person name="Choquer M."/>
            <person name="Collemare J."/>
            <person name="Cotton P."/>
            <person name="Danchin E.G."/>
            <person name="Da Silva C."/>
            <person name="Gautier A."/>
            <person name="Giraud C."/>
            <person name="Giraud T."/>
            <person name="Gonzalez C."/>
            <person name="Grossetete S."/>
            <person name="Guldener U."/>
            <person name="Henrissat B."/>
            <person name="Howlett B.J."/>
            <person name="Kodira C."/>
            <person name="Kretschmer M."/>
            <person name="Lappartient A."/>
            <person name="Leroch M."/>
            <person name="Levis C."/>
            <person name="Mauceli E."/>
            <person name="Neuveglise C."/>
            <person name="Oeser B."/>
            <person name="Pearson M."/>
            <person name="Poulain J."/>
            <person name="Poussereau N."/>
            <person name="Quesneville H."/>
            <person name="Rascle C."/>
            <person name="Schumacher J."/>
            <person name="Segurens B."/>
            <person name="Sexton A."/>
            <person name="Silva E."/>
            <person name="Sirven C."/>
            <person name="Soanes D.M."/>
            <person name="Talbot N.J."/>
            <person name="Templeton M."/>
            <person name="Yandava C."/>
            <person name="Yarden O."/>
            <person name="Zeng Q."/>
            <person name="Rollins J.A."/>
            <person name="Lebrun M.H."/>
            <person name="Dickman M."/>
        </authorList>
    </citation>
    <scope>NUCLEOTIDE SEQUENCE [LARGE SCALE GENOMIC DNA]</scope>
    <source>
        <strain evidence="5">T4</strain>
    </source>
</reference>
<evidence type="ECO:0000256" key="1">
    <source>
        <dbReference type="ARBA" id="ARBA00023125"/>
    </source>
</evidence>
<protein>
    <recommendedName>
        <fullName evidence="3">HTH CENPB-type domain-containing protein</fullName>
    </recommendedName>
</protein>
<evidence type="ECO:0000313" key="5">
    <source>
        <dbReference type="Proteomes" id="UP000008177"/>
    </source>
</evidence>
<dbReference type="InterPro" id="IPR036397">
    <property type="entry name" value="RNaseH_sf"/>
</dbReference>
<dbReference type="HOGENOM" id="CLU_013929_1_1_1"/>
<feature type="region of interest" description="Disordered" evidence="2">
    <location>
        <begin position="530"/>
        <end position="554"/>
    </location>
</feature>
<dbReference type="PANTHER" id="PTHR19303:SF74">
    <property type="entry name" value="POGO TRANSPOSABLE ELEMENT WITH KRAB DOMAIN"/>
    <property type="match status" value="1"/>
</dbReference>
<feature type="domain" description="HTH CENPB-type" evidence="3">
    <location>
        <begin position="67"/>
        <end position="141"/>
    </location>
</feature>
<dbReference type="PROSITE" id="PS51253">
    <property type="entry name" value="HTH_CENPB"/>
    <property type="match status" value="1"/>
</dbReference>
<dbReference type="eggNOG" id="ENOG502SHQS">
    <property type="taxonomic scope" value="Eukaryota"/>
</dbReference>
<evidence type="ECO:0000259" key="3">
    <source>
        <dbReference type="PROSITE" id="PS51253"/>
    </source>
</evidence>
<dbReference type="OrthoDB" id="5425890at2759"/>
<evidence type="ECO:0000313" key="4">
    <source>
        <dbReference type="EMBL" id="CCD42631.1"/>
    </source>
</evidence>
<dbReference type="Proteomes" id="UP000008177">
    <property type="component" value="Unplaced contigs"/>
</dbReference>
<dbReference type="InterPro" id="IPR004875">
    <property type="entry name" value="DDE_SF_endonuclease_dom"/>
</dbReference>
<dbReference type="STRING" id="999810.G2XP25"/>
<keyword evidence="1" id="KW-0238">DNA-binding</keyword>